<keyword evidence="3" id="KW-1185">Reference proteome</keyword>
<gene>
    <name evidence="2" type="ordered locus">Dfer_4475</name>
</gene>
<evidence type="ECO:0000313" key="3">
    <source>
        <dbReference type="Proteomes" id="UP000002011"/>
    </source>
</evidence>
<dbReference type="RefSeq" id="WP_015813917.1">
    <property type="nucleotide sequence ID" value="NC_013037.1"/>
</dbReference>
<dbReference type="Pfam" id="PF13619">
    <property type="entry name" value="KTSC"/>
    <property type="match status" value="1"/>
</dbReference>
<dbReference type="HOGENOM" id="CLU_174765_3_0_10"/>
<dbReference type="STRING" id="471854.Dfer_4475"/>
<proteinExistence type="predicted"/>
<sequence>MEMIDVSSSTVQAIGYDEATGTLRVVFLKSGTYEYYLVPSEIYLAFISAPSKGQFHNLYIKKGGYSYSRV</sequence>
<dbReference type="KEGG" id="dfe:Dfer_4475"/>
<evidence type="ECO:0000259" key="1">
    <source>
        <dbReference type="Pfam" id="PF13619"/>
    </source>
</evidence>
<dbReference type="AlphaFoldDB" id="C6W2W3"/>
<name>C6W2W3_DYAFD</name>
<organism evidence="2 3">
    <name type="scientific">Dyadobacter fermentans (strain ATCC 700827 / DSM 18053 / CIP 107007 / KCTC 52180 / NS114)</name>
    <dbReference type="NCBI Taxonomy" id="471854"/>
    <lineage>
        <taxon>Bacteria</taxon>
        <taxon>Pseudomonadati</taxon>
        <taxon>Bacteroidota</taxon>
        <taxon>Cytophagia</taxon>
        <taxon>Cytophagales</taxon>
        <taxon>Spirosomataceae</taxon>
        <taxon>Dyadobacter</taxon>
    </lineage>
</organism>
<dbReference type="Proteomes" id="UP000002011">
    <property type="component" value="Chromosome"/>
</dbReference>
<evidence type="ECO:0000313" key="2">
    <source>
        <dbReference type="EMBL" id="ACT95676.1"/>
    </source>
</evidence>
<protein>
    <recommendedName>
        <fullName evidence="1">KTSC domain-containing protein</fullName>
    </recommendedName>
</protein>
<accession>C6W2W3</accession>
<dbReference type="InterPro" id="IPR025309">
    <property type="entry name" value="KTSC_dom"/>
</dbReference>
<reference evidence="2 3" key="1">
    <citation type="journal article" date="2009" name="Stand. Genomic Sci.">
        <title>Complete genome sequence of Dyadobacter fermentans type strain (NS114).</title>
        <authorList>
            <person name="Lang E."/>
            <person name="Lapidus A."/>
            <person name="Chertkov O."/>
            <person name="Brettin T."/>
            <person name="Detter J.C."/>
            <person name="Han C."/>
            <person name="Copeland A."/>
            <person name="Glavina Del Rio T."/>
            <person name="Nolan M."/>
            <person name="Chen F."/>
            <person name="Lucas S."/>
            <person name="Tice H."/>
            <person name="Cheng J.F."/>
            <person name="Land M."/>
            <person name="Hauser L."/>
            <person name="Chang Y.J."/>
            <person name="Jeffries C.D."/>
            <person name="Kopitz M."/>
            <person name="Bruce D."/>
            <person name="Goodwin L."/>
            <person name="Pitluck S."/>
            <person name="Ovchinnikova G."/>
            <person name="Pati A."/>
            <person name="Ivanova N."/>
            <person name="Mavrommatis K."/>
            <person name="Chen A."/>
            <person name="Palaniappan K."/>
            <person name="Chain P."/>
            <person name="Bristow J."/>
            <person name="Eisen J.A."/>
            <person name="Markowitz V."/>
            <person name="Hugenholtz P."/>
            <person name="Goker M."/>
            <person name="Rohde M."/>
            <person name="Kyrpides N.C."/>
            <person name="Klenk H.P."/>
        </authorList>
    </citation>
    <scope>NUCLEOTIDE SEQUENCE [LARGE SCALE GENOMIC DNA]</scope>
    <source>
        <strain evidence="3">ATCC 700827 / DSM 18053 / CIP 107007 / KCTC 52180 / NS114</strain>
    </source>
</reference>
<dbReference type="OrthoDB" id="8450910at2"/>
<feature type="domain" description="KTSC" evidence="1">
    <location>
        <begin position="7"/>
        <end position="62"/>
    </location>
</feature>
<dbReference type="EMBL" id="CP001619">
    <property type="protein sequence ID" value="ACT95676.1"/>
    <property type="molecule type" value="Genomic_DNA"/>
</dbReference>